<organism evidence="1 2">
    <name type="scientific">Izhakiella capsodis</name>
    <dbReference type="NCBI Taxonomy" id="1367852"/>
    <lineage>
        <taxon>Bacteria</taxon>
        <taxon>Pseudomonadati</taxon>
        <taxon>Pseudomonadota</taxon>
        <taxon>Gammaproteobacteria</taxon>
        <taxon>Enterobacterales</taxon>
        <taxon>Erwiniaceae</taxon>
        <taxon>Izhakiella</taxon>
    </lineage>
</organism>
<keyword evidence="2" id="KW-1185">Reference proteome</keyword>
<dbReference type="STRING" id="1367852.SAMN05216516_105189"/>
<gene>
    <name evidence="1" type="ORF">SAMN05216516_105189</name>
</gene>
<dbReference type="Proteomes" id="UP000242222">
    <property type="component" value="Unassembled WGS sequence"/>
</dbReference>
<accession>A0A1I4Y3S1</accession>
<evidence type="ECO:0000313" key="1">
    <source>
        <dbReference type="EMBL" id="SFN32667.1"/>
    </source>
</evidence>
<proteinExistence type="predicted"/>
<name>A0A1I4Y3S1_9GAMM</name>
<sequence length="35" mass="3693">MDVSIQDNVDSQPLSNSNAASLIRLAVGSGHIRRA</sequence>
<dbReference type="AlphaFoldDB" id="A0A1I4Y3S1"/>
<reference evidence="2" key="1">
    <citation type="submission" date="2016-10" db="EMBL/GenBank/DDBJ databases">
        <authorList>
            <person name="Varghese N."/>
            <person name="Submissions S."/>
        </authorList>
    </citation>
    <scope>NUCLEOTIDE SEQUENCE [LARGE SCALE GENOMIC DNA]</scope>
    <source>
        <strain evidence="2">N6PO6</strain>
    </source>
</reference>
<protein>
    <submittedName>
        <fullName evidence="1">Uncharacterized protein</fullName>
    </submittedName>
</protein>
<evidence type="ECO:0000313" key="2">
    <source>
        <dbReference type="Proteomes" id="UP000242222"/>
    </source>
</evidence>
<dbReference type="EMBL" id="FOVC01000005">
    <property type="protein sequence ID" value="SFN32667.1"/>
    <property type="molecule type" value="Genomic_DNA"/>
</dbReference>